<reference evidence="2" key="4">
    <citation type="submission" date="2025-09" db="UniProtKB">
        <authorList>
            <consortium name="Ensembl"/>
        </authorList>
    </citation>
    <scope>IDENTIFICATION</scope>
</reference>
<dbReference type="PANTHER" id="PTHR45749">
    <property type="match status" value="1"/>
</dbReference>
<proteinExistence type="predicted"/>
<dbReference type="InterPro" id="IPR008906">
    <property type="entry name" value="HATC_C_dom"/>
</dbReference>
<dbReference type="GeneTree" id="ENSGT00940000166662"/>
<dbReference type="SUPFAM" id="SSF53098">
    <property type="entry name" value="Ribonuclease H-like"/>
    <property type="match status" value="1"/>
</dbReference>
<protein>
    <recommendedName>
        <fullName evidence="1">TTF-type domain-containing protein</fullName>
    </recommendedName>
</protein>
<sequence>MVSAAKITVLSDDPALWPETLTDQQRCEIIKRGPVQIKEFDFPQNNDKIPRQFTVDNYHMKMNNGEKINWNWLVYSLSSDSVFCFCCTVFERESKFALSSSGFRSWINIHSHLRDHEKSKIHCANMQNLRELAERLKTGTAIDSACQELRALEVQHWKAVLRRILAIVCNLAERNQALRGHSEKLFEPHNGNFLGQIELMAQFDPVMSEHLRRIDKKEIKDHYLSKTIQNELISLVGQKTKDAIVQKVKDAKYFSVIMDCTPDTSHNEQMSLVLRIVNCESCSGASISEHFVGFFSVQDTSGRGLCNTLTKELKNMKLNIADCRGQSYDNGSNMMGHKQGVQKSAGDKPKGTVFFCVVCDLFFGILQRLYNLFSSSVHRWSILQRHVKLTVKNLSTTRWECRIESVKALRHQYPEMIEALSALTEHAAEKKDGETLYSAQNLCKELMSWQFILCVVIWYNVLFHINHVSKLLQSPNMAIDAVKRETDHVKQFLQEYRDHGISSAKTEAREIAEKLQVDMTFPVARQRRTTRKFLYEGKDEVQLTPEQHFNQEFFLPLIDTALISISERFTQVDVFFSLFGFLYSANNMKKAIQDTLEDSCKKLERTLGQPRPGSGSEDILDYIYKENLLELYGNLSIALLLLLTLPITVASGERSFSSLKLIKHFLRSTMSQERLTGLAMISIEQRVRRSLNMEDIINAFAETKTRMVQF</sequence>
<dbReference type="PANTHER" id="PTHR45749:SF35">
    <property type="entry name" value="AC-LIKE TRANSPOSASE-RELATED"/>
    <property type="match status" value="1"/>
</dbReference>
<dbReference type="InterPro" id="IPR012337">
    <property type="entry name" value="RNaseH-like_sf"/>
</dbReference>
<accession>A0A3B1J7N8</accession>
<reference evidence="3" key="1">
    <citation type="submission" date="2013-03" db="EMBL/GenBank/DDBJ databases">
        <authorList>
            <person name="Jeffery W."/>
            <person name="Warren W."/>
            <person name="Wilson R.K."/>
        </authorList>
    </citation>
    <scope>NUCLEOTIDE SEQUENCE</scope>
    <source>
        <strain evidence="3">female</strain>
    </source>
</reference>
<evidence type="ECO:0000313" key="3">
    <source>
        <dbReference type="Proteomes" id="UP000018467"/>
    </source>
</evidence>
<reference evidence="3" key="2">
    <citation type="journal article" date="2014" name="Nat. Commun.">
        <title>The cavefish genome reveals candidate genes for eye loss.</title>
        <authorList>
            <person name="McGaugh S.E."/>
            <person name="Gross J.B."/>
            <person name="Aken B."/>
            <person name="Blin M."/>
            <person name="Borowsky R."/>
            <person name="Chalopin D."/>
            <person name="Hinaux H."/>
            <person name="Jeffery W.R."/>
            <person name="Keene A."/>
            <person name="Ma L."/>
            <person name="Minx P."/>
            <person name="Murphy D."/>
            <person name="O'Quin K.E."/>
            <person name="Retaux S."/>
            <person name="Rohner N."/>
            <person name="Searle S.M."/>
            <person name="Stahl B.A."/>
            <person name="Tabin C."/>
            <person name="Volff J.N."/>
            <person name="Yoshizawa M."/>
            <person name="Warren W.C."/>
        </authorList>
    </citation>
    <scope>NUCLEOTIDE SEQUENCE [LARGE SCALE GENOMIC DNA]</scope>
    <source>
        <strain evidence="3">female</strain>
    </source>
</reference>
<dbReference type="Proteomes" id="UP000018467">
    <property type="component" value="Unassembled WGS sequence"/>
</dbReference>
<reference evidence="2" key="3">
    <citation type="submission" date="2025-08" db="UniProtKB">
        <authorList>
            <consortium name="Ensembl"/>
        </authorList>
    </citation>
    <scope>IDENTIFICATION</scope>
</reference>
<name>A0A3B1J7N8_ASTMX</name>
<dbReference type="Pfam" id="PF05699">
    <property type="entry name" value="Dimer_Tnp_hAT"/>
    <property type="match status" value="1"/>
</dbReference>
<dbReference type="GO" id="GO:0046983">
    <property type="term" value="F:protein dimerization activity"/>
    <property type="evidence" value="ECO:0007669"/>
    <property type="project" value="InterPro"/>
</dbReference>
<dbReference type="Pfam" id="PF14291">
    <property type="entry name" value="DUF4371"/>
    <property type="match status" value="1"/>
</dbReference>
<evidence type="ECO:0000259" key="1">
    <source>
        <dbReference type="SMART" id="SM00597"/>
    </source>
</evidence>
<keyword evidence="3" id="KW-1185">Reference proteome</keyword>
<dbReference type="SMART" id="SM00597">
    <property type="entry name" value="ZnF_TTF"/>
    <property type="match status" value="1"/>
</dbReference>
<feature type="domain" description="TTF-type" evidence="1">
    <location>
        <begin position="57"/>
        <end position="141"/>
    </location>
</feature>
<organism evidence="2 3">
    <name type="scientific">Astyanax mexicanus</name>
    <name type="common">Blind cave fish</name>
    <name type="synonym">Astyanax fasciatus mexicanus</name>
    <dbReference type="NCBI Taxonomy" id="7994"/>
    <lineage>
        <taxon>Eukaryota</taxon>
        <taxon>Metazoa</taxon>
        <taxon>Chordata</taxon>
        <taxon>Craniata</taxon>
        <taxon>Vertebrata</taxon>
        <taxon>Euteleostomi</taxon>
        <taxon>Actinopterygii</taxon>
        <taxon>Neopterygii</taxon>
        <taxon>Teleostei</taxon>
        <taxon>Ostariophysi</taxon>
        <taxon>Characiformes</taxon>
        <taxon>Characoidei</taxon>
        <taxon>Acestrorhamphidae</taxon>
        <taxon>Acestrorhamphinae</taxon>
        <taxon>Astyanax</taxon>
    </lineage>
</organism>
<evidence type="ECO:0000313" key="2">
    <source>
        <dbReference type="Ensembl" id="ENSAMXP00000038243.1"/>
    </source>
</evidence>
<dbReference type="STRING" id="7994.ENSAMXP00000038243"/>
<dbReference type="InParanoid" id="A0A3B1J7N8"/>
<dbReference type="InterPro" id="IPR006580">
    <property type="entry name" value="Znf_TTF"/>
</dbReference>
<dbReference type="Bgee" id="ENSAMXG00000037599">
    <property type="expression patterns" value="Expressed in intestine and 1 other cell type or tissue"/>
</dbReference>
<dbReference type="Ensembl" id="ENSAMXT00000037907.1">
    <property type="protein sequence ID" value="ENSAMXP00000038243.1"/>
    <property type="gene ID" value="ENSAMXG00000037599.1"/>
</dbReference>
<dbReference type="AlphaFoldDB" id="A0A3B1J7N8"/>
<dbReference type="InterPro" id="IPR025398">
    <property type="entry name" value="DUF4371"/>
</dbReference>